<dbReference type="OrthoDB" id="74183at2759"/>
<dbReference type="InterPro" id="IPR007471">
    <property type="entry name" value="N-end_Aminoacyl_Trfase_N"/>
</dbReference>
<comment type="similarity">
    <text evidence="1">Belongs to the R-transferase family.</text>
</comment>
<evidence type="ECO:0000256" key="2">
    <source>
        <dbReference type="ARBA" id="ARBA00012025"/>
    </source>
</evidence>
<keyword evidence="3" id="KW-0808">Transferase</keyword>
<keyword evidence="9" id="KW-1185">Reference proteome</keyword>
<dbReference type="GO" id="GO:0005737">
    <property type="term" value="C:cytoplasm"/>
    <property type="evidence" value="ECO:0007669"/>
    <property type="project" value="TreeGrafter"/>
</dbReference>
<dbReference type="HOGENOM" id="CLU_020349_2_2_1"/>
<name>C5M5F8_CANTT</name>
<dbReference type="RefSeq" id="XP_002546783.1">
    <property type="nucleotide sequence ID" value="XM_002546737.1"/>
</dbReference>
<evidence type="ECO:0000256" key="1">
    <source>
        <dbReference type="ARBA" id="ARBA00009991"/>
    </source>
</evidence>
<dbReference type="InterPro" id="IPR030700">
    <property type="entry name" value="N-end_Aminoacyl_Trfase"/>
</dbReference>
<keyword evidence="4" id="KW-0012">Acyltransferase</keyword>
<dbReference type="STRING" id="294747.C5M5F8"/>
<evidence type="ECO:0000313" key="9">
    <source>
        <dbReference type="Proteomes" id="UP000002037"/>
    </source>
</evidence>
<keyword evidence="5" id="KW-0812">Transmembrane</keyword>
<dbReference type="VEuPathDB" id="FungiDB:CTRG_01088"/>
<organism evidence="8 9">
    <name type="scientific">Candida tropicalis (strain ATCC MYA-3404 / T1)</name>
    <name type="common">Yeast</name>
    <dbReference type="NCBI Taxonomy" id="294747"/>
    <lineage>
        <taxon>Eukaryota</taxon>
        <taxon>Fungi</taxon>
        <taxon>Dikarya</taxon>
        <taxon>Ascomycota</taxon>
        <taxon>Saccharomycotina</taxon>
        <taxon>Pichiomycetes</taxon>
        <taxon>Debaryomycetaceae</taxon>
        <taxon>Candida/Lodderomyces clade</taxon>
        <taxon>Candida</taxon>
    </lineage>
</organism>
<dbReference type="Pfam" id="PF04376">
    <property type="entry name" value="ATE_N"/>
    <property type="match status" value="1"/>
</dbReference>
<keyword evidence="5" id="KW-1133">Transmembrane helix</keyword>
<evidence type="ECO:0000313" key="8">
    <source>
        <dbReference type="EMBL" id="EER34228.1"/>
    </source>
</evidence>
<dbReference type="InterPro" id="IPR016181">
    <property type="entry name" value="Acyl_CoA_acyltransferase"/>
</dbReference>
<sequence length="498" mass="57595">MKWLIVEIIEYSFSLPFIFFFSVSIFFFFCCSFSSSTQMILSPPVYLGDRHCGYCGDSKQEDHYALDSQVNSHSHKESVIMGTSILQMSCQEYDELINMGFRRSGSFTYKPDLLKTCCRQYTIRTNLSMCKLTKEHRKVVNRFVKEICPDLPGSKKNAFDLNRLKEAQIQSTRFRTKFEPSGFSKEKFELYKKYQVEVHNDAPNDVTEESFKRFLCDTPFPEEQVQGDESQFSGLELKSWKTSSKPRIGPTHELYYLDDKLIAISVLDFLPSGVSSIYFIWDPDYAHLSLGTLSGLKELQMCQELGYSWYYLGYYIEDCKKMKYKSKFGGELLDVCNEVYFPLESINNFIKNGRLFVVGEKDESYEDELEMENSGCPIDYKDSDFYGKELTNIAETIFANDSVNAKAEKARKVLERKFNIKRSKSSVPDIVPGIIPLWQILEWFDTGVLDDEFPVEIFMGGAMYDYTLGELNSYGRGVIIDCIRVYGMERVQDSVLVM</sequence>
<dbReference type="eggNOG" id="KOG1193">
    <property type="taxonomic scope" value="Eukaryota"/>
</dbReference>
<dbReference type="GO" id="GO:0006915">
    <property type="term" value="P:apoptotic process"/>
    <property type="evidence" value="ECO:0007669"/>
    <property type="project" value="EnsemblFungi"/>
</dbReference>
<evidence type="ECO:0000259" key="7">
    <source>
        <dbReference type="Pfam" id="PF04377"/>
    </source>
</evidence>
<feature type="domain" description="N-end rule aminoacyl transferase C-terminal" evidence="7">
    <location>
        <begin position="186"/>
        <end position="329"/>
    </location>
</feature>
<reference evidence="8 9" key="1">
    <citation type="journal article" date="2009" name="Nature">
        <title>Evolution of pathogenicity and sexual reproduction in eight Candida genomes.</title>
        <authorList>
            <person name="Butler G."/>
            <person name="Rasmussen M.D."/>
            <person name="Lin M.F."/>
            <person name="Santos M.A."/>
            <person name="Sakthikumar S."/>
            <person name="Munro C.A."/>
            <person name="Rheinbay E."/>
            <person name="Grabherr M."/>
            <person name="Forche A."/>
            <person name="Reedy J.L."/>
            <person name="Agrafioti I."/>
            <person name="Arnaud M.B."/>
            <person name="Bates S."/>
            <person name="Brown A.J."/>
            <person name="Brunke S."/>
            <person name="Costanzo M.C."/>
            <person name="Fitzpatrick D.A."/>
            <person name="de Groot P.W."/>
            <person name="Harris D."/>
            <person name="Hoyer L.L."/>
            <person name="Hube B."/>
            <person name="Klis F.M."/>
            <person name="Kodira C."/>
            <person name="Lennard N."/>
            <person name="Logue M.E."/>
            <person name="Martin R."/>
            <person name="Neiman A.M."/>
            <person name="Nikolaou E."/>
            <person name="Quail M.A."/>
            <person name="Quinn J."/>
            <person name="Santos M.C."/>
            <person name="Schmitzberger F.F."/>
            <person name="Sherlock G."/>
            <person name="Shah P."/>
            <person name="Silverstein K.A."/>
            <person name="Skrzypek M.S."/>
            <person name="Soll D."/>
            <person name="Staggs R."/>
            <person name="Stansfield I."/>
            <person name="Stumpf M.P."/>
            <person name="Sudbery P.E."/>
            <person name="Srikantha T."/>
            <person name="Zeng Q."/>
            <person name="Berman J."/>
            <person name="Berriman M."/>
            <person name="Heitman J."/>
            <person name="Gow N.A."/>
            <person name="Lorenz M.C."/>
            <person name="Birren B.W."/>
            <person name="Kellis M."/>
            <person name="Cuomo C.A."/>
        </authorList>
    </citation>
    <scope>NUCLEOTIDE SEQUENCE [LARGE SCALE GENOMIC DNA]</scope>
    <source>
        <strain evidence="9">ATCC MYA-3404 / T1</strain>
    </source>
</reference>
<evidence type="ECO:0000256" key="4">
    <source>
        <dbReference type="ARBA" id="ARBA00023315"/>
    </source>
</evidence>
<feature type="transmembrane region" description="Helical" evidence="5">
    <location>
        <begin position="12"/>
        <end position="29"/>
    </location>
</feature>
<dbReference type="PANTHER" id="PTHR21367:SF1">
    <property type="entry name" value="ARGINYL-TRNA--PROTEIN TRANSFERASE 1"/>
    <property type="match status" value="1"/>
</dbReference>
<dbReference type="SUPFAM" id="SSF55729">
    <property type="entry name" value="Acyl-CoA N-acyltransferases (Nat)"/>
    <property type="match status" value="1"/>
</dbReference>
<dbReference type="KEGG" id="ctp:CTRG_01088"/>
<protein>
    <recommendedName>
        <fullName evidence="2">arginyltransferase</fullName>
        <ecNumber evidence="2">2.3.2.8</ecNumber>
    </recommendedName>
</protein>
<dbReference type="EMBL" id="GG692396">
    <property type="protein sequence ID" value="EER34228.1"/>
    <property type="molecule type" value="Genomic_DNA"/>
</dbReference>
<dbReference type="AlphaFoldDB" id="C5M5F8"/>
<dbReference type="GeneID" id="8301601"/>
<dbReference type="PANTHER" id="PTHR21367">
    <property type="entry name" value="ARGININE-TRNA-PROTEIN TRANSFERASE 1"/>
    <property type="match status" value="1"/>
</dbReference>
<gene>
    <name evidence="8" type="ORF">CTRG_01088</name>
</gene>
<dbReference type="GO" id="GO:0071596">
    <property type="term" value="P:ubiquitin-dependent protein catabolic process via the N-end rule pathway"/>
    <property type="evidence" value="ECO:0007669"/>
    <property type="project" value="EnsemblFungi"/>
</dbReference>
<evidence type="ECO:0000256" key="3">
    <source>
        <dbReference type="ARBA" id="ARBA00022679"/>
    </source>
</evidence>
<dbReference type="EC" id="2.3.2.8" evidence="2"/>
<dbReference type="Proteomes" id="UP000002037">
    <property type="component" value="Unassembled WGS sequence"/>
</dbReference>
<dbReference type="GO" id="GO:0004057">
    <property type="term" value="F:arginyl-tRNA--protein transferase activity"/>
    <property type="evidence" value="ECO:0007669"/>
    <property type="project" value="UniProtKB-EC"/>
</dbReference>
<feature type="domain" description="N-end aminoacyl transferase N-terminal" evidence="6">
    <location>
        <begin position="51"/>
        <end position="138"/>
    </location>
</feature>
<keyword evidence="5" id="KW-0472">Membrane</keyword>
<dbReference type="InterPro" id="IPR007472">
    <property type="entry name" value="N-end_Aminoacyl_Trfase_C"/>
</dbReference>
<accession>C5M5F8</accession>
<proteinExistence type="inferred from homology"/>
<evidence type="ECO:0000259" key="6">
    <source>
        <dbReference type="Pfam" id="PF04376"/>
    </source>
</evidence>
<evidence type="ECO:0000256" key="5">
    <source>
        <dbReference type="SAM" id="Phobius"/>
    </source>
</evidence>
<dbReference type="Pfam" id="PF04377">
    <property type="entry name" value="ATE_C"/>
    <property type="match status" value="1"/>
</dbReference>